<evidence type="ECO:0000313" key="3">
    <source>
        <dbReference type="WBParaSite" id="ECPE_0000273601-mRNA-1"/>
    </source>
</evidence>
<proteinExistence type="predicted"/>
<keyword evidence="2" id="KW-1185">Reference proteome</keyword>
<protein>
    <submittedName>
        <fullName evidence="3">Transposase</fullName>
    </submittedName>
</protein>
<dbReference type="OrthoDB" id="6247559at2759"/>
<name>A0A183A6Z8_9TREM</name>
<dbReference type="AlphaFoldDB" id="A0A183A6Z8"/>
<dbReference type="EMBL" id="UZAN01039819">
    <property type="protein sequence ID" value="VDP67277.1"/>
    <property type="molecule type" value="Genomic_DNA"/>
</dbReference>
<reference evidence="1 2" key="2">
    <citation type="submission" date="2018-11" db="EMBL/GenBank/DDBJ databases">
        <authorList>
            <consortium name="Pathogen Informatics"/>
        </authorList>
    </citation>
    <scope>NUCLEOTIDE SEQUENCE [LARGE SCALE GENOMIC DNA]</scope>
    <source>
        <strain evidence="1 2">Egypt</strain>
    </source>
</reference>
<dbReference type="WBParaSite" id="ECPE_0000273601-mRNA-1">
    <property type="protein sequence ID" value="ECPE_0000273601-mRNA-1"/>
    <property type="gene ID" value="ECPE_0000273601"/>
</dbReference>
<evidence type="ECO:0000313" key="1">
    <source>
        <dbReference type="EMBL" id="VDP67277.1"/>
    </source>
</evidence>
<evidence type="ECO:0000313" key="2">
    <source>
        <dbReference type="Proteomes" id="UP000272942"/>
    </source>
</evidence>
<accession>A0A183A6Z8</accession>
<sequence>MGWDAAKDDLISGFDTMADSRQSFRGFRTVQLGVGVDALSHAVALRALLTLPTLDDAGRSDLLLERFLKSLPGDLCETA</sequence>
<reference evidence="3" key="1">
    <citation type="submission" date="2016-06" db="UniProtKB">
        <authorList>
            <consortium name="WormBaseParasite"/>
        </authorList>
    </citation>
    <scope>IDENTIFICATION</scope>
</reference>
<gene>
    <name evidence="1" type="ORF">ECPE_LOCUS2733</name>
</gene>
<organism evidence="3">
    <name type="scientific">Echinostoma caproni</name>
    <dbReference type="NCBI Taxonomy" id="27848"/>
    <lineage>
        <taxon>Eukaryota</taxon>
        <taxon>Metazoa</taxon>
        <taxon>Spiralia</taxon>
        <taxon>Lophotrochozoa</taxon>
        <taxon>Platyhelminthes</taxon>
        <taxon>Trematoda</taxon>
        <taxon>Digenea</taxon>
        <taxon>Plagiorchiida</taxon>
        <taxon>Echinostomata</taxon>
        <taxon>Echinostomatoidea</taxon>
        <taxon>Echinostomatidae</taxon>
        <taxon>Echinostoma</taxon>
    </lineage>
</organism>
<dbReference type="Proteomes" id="UP000272942">
    <property type="component" value="Unassembled WGS sequence"/>
</dbReference>